<dbReference type="EMBL" id="CP123584">
    <property type="protein sequence ID" value="WZK89058.1"/>
    <property type="molecule type" value="Genomic_DNA"/>
</dbReference>
<evidence type="ECO:0000259" key="1">
    <source>
        <dbReference type="Pfam" id="PF12684"/>
    </source>
</evidence>
<protein>
    <submittedName>
        <fullName evidence="2">PD-(D/E)XK nuclease-like domain-containing protein</fullName>
    </submittedName>
</protein>
<dbReference type="Pfam" id="PF12684">
    <property type="entry name" value="DUF3799"/>
    <property type="match status" value="1"/>
</dbReference>
<sequence>MFDVSEFEIRVLKPDQIITEPGFYQMPLDRHHSQPCDGPSVTSGVLRKMELDCPAVVWERHLLNPNRTEMKQTDALRFGRIMAAYIEHGPEGVEDHVLVTRSGPPSLPVTEMIQLVEDGHTFTKAPPNRPSAEAVKRYVEGTATPAMAKAVEYHLELEKDPREKISENDWEMICAMGKALANNPDATAAMDGTPEISMAWQDEATGLWCLARPDTVSFSGMTTDYKKMSSMGREFNARLVDSRITIHGYDMQGGFACEGFEQLTGHWPLFGIIAQHDVAPFSAIVREIPDEDLKIGKFRNHRALRRFRECLDSGHWPGPGENIGAYQRPNWQRERLLEEMNNAGEAP</sequence>
<dbReference type="RefSeq" id="WP_406646933.1">
    <property type="nucleotide sequence ID" value="NZ_CP123584.1"/>
</dbReference>
<dbReference type="InterPro" id="IPR011604">
    <property type="entry name" value="PDDEXK-like_dom_sf"/>
</dbReference>
<dbReference type="Gene3D" id="3.90.320.10">
    <property type="match status" value="1"/>
</dbReference>
<proteinExistence type="predicted"/>
<feature type="domain" description="Putative exodeoxyribonuclease 8 PDDEXK-like" evidence="1">
    <location>
        <begin position="99"/>
        <end position="324"/>
    </location>
</feature>
<organism evidence="2 3">
    <name type="scientific">Aliisedimentitalea scapharcae</name>
    <dbReference type="NCBI Taxonomy" id="1524259"/>
    <lineage>
        <taxon>Bacteria</taxon>
        <taxon>Pseudomonadati</taxon>
        <taxon>Pseudomonadota</taxon>
        <taxon>Alphaproteobacteria</taxon>
        <taxon>Rhodobacterales</taxon>
        <taxon>Roseobacteraceae</taxon>
        <taxon>Aliisedimentitalea</taxon>
    </lineage>
</organism>
<keyword evidence="3" id="KW-1185">Reference proteome</keyword>
<dbReference type="Proteomes" id="UP001623232">
    <property type="component" value="Chromosome"/>
</dbReference>
<evidence type="ECO:0000313" key="2">
    <source>
        <dbReference type="EMBL" id="WZK89058.1"/>
    </source>
</evidence>
<evidence type="ECO:0000313" key="3">
    <source>
        <dbReference type="Proteomes" id="UP001623232"/>
    </source>
</evidence>
<name>A0ABZ2XT71_9RHOB</name>
<accession>A0ABZ2XT71</accession>
<dbReference type="InterPro" id="IPR024432">
    <property type="entry name" value="Put_RecE_PDDEXK-like_dom"/>
</dbReference>
<reference evidence="2 3" key="1">
    <citation type="submission" date="2023-04" db="EMBL/GenBank/DDBJ databases">
        <title>Complete genome sequence of Alisedimentitalea scapharcae.</title>
        <authorList>
            <person name="Rong J.-C."/>
            <person name="Yi M.-L."/>
            <person name="Zhao Q."/>
        </authorList>
    </citation>
    <scope>NUCLEOTIDE SEQUENCE [LARGE SCALE GENOMIC DNA]</scope>
    <source>
        <strain evidence="2 3">KCTC 42119</strain>
    </source>
</reference>
<gene>
    <name evidence="2" type="ORF">QEZ52_00470</name>
</gene>